<dbReference type="Gene3D" id="3.40.50.150">
    <property type="entry name" value="Vaccinia Virus protein VP39"/>
    <property type="match status" value="1"/>
</dbReference>
<dbReference type="EMBL" id="BSOE01000029">
    <property type="protein sequence ID" value="GLR04376.1"/>
    <property type="molecule type" value="Genomic_DNA"/>
</dbReference>
<dbReference type="Proteomes" id="UP001156669">
    <property type="component" value="Unassembled WGS sequence"/>
</dbReference>
<accession>A0ABQ5Y4I7</accession>
<proteinExistence type="predicted"/>
<evidence type="ECO:0008006" key="3">
    <source>
        <dbReference type="Google" id="ProtNLM"/>
    </source>
</evidence>
<keyword evidence="2" id="KW-1185">Reference proteome</keyword>
<dbReference type="PANTHER" id="PTHR43861">
    <property type="entry name" value="TRANS-ACONITATE 2-METHYLTRANSFERASE-RELATED"/>
    <property type="match status" value="1"/>
</dbReference>
<reference evidence="2" key="1">
    <citation type="journal article" date="2019" name="Int. J. Syst. Evol. Microbiol.">
        <title>The Global Catalogue of Microorganisms (GCM) 10K type strain sequencing project: providing services to taxonomists for standard genome sequencing and annotation.</title>
        <authorList>
            <consortium name="The Broad Institute Genomics Platform"/>
            <consortium name="The Broad Institute Genome Sequencing Center for Infectious Disease"/>
            <person name="Wu L."/>
            <person name="Ma J."/>
        </authorList>
    </citation>
    <scope>NUCLEOTIDE SEQUENCE [LARGE SCALE GENOMIC DNA]</scope>
    <source>
        <strain evidence="2">NBRC 110633</strain>
    </source>
</reference>
<organism evidence="1 2">
    <name type="scientific">Vibrio hyugaensis</name>
    <dbReference type="NCBI Taxonomy" id="1534743"/>
    <lineage>
        <taxon>Bacteria</taxon>
        <taxon>Pseudomonadati</taxon>
        <taxon>Pseudomonadota</taxon>
        <taxon>Gammaproteobacteria</taxon>
        <taxon>Vibrionales</taxon>
        <taxon>Vibrionaceae</taxon>
        <taxon>Vibrio</taxon>
    </lineage>
</organism>
<dbReference type="Pfam" id="PF13489">
    <property type="entry name" value="Methyltransf_23"/>
    <property type="match status" value="1"/>
</dbReference>
<dbReference type="InterPro" id="IPR029063">
    <property type="entry name" value="SAM-dependent_MTases_sf"/>
</dbReference>
<dbReference type="CDD" id="cd02440">
    <property type="entry name" value="AdoMet_MTases"/>
    <property type="match status" value="1"/>
</dbReference>
<gene>
    <name evidence="1" type="ORF">GCM10007906_19640</name>
</gene>
<sequence>MRASHLNKALAYLSKLEQWMTSLKYDQNEINKEGWEKVALAYSGDSASEDDPNLREFARNEFIKRLDGKHVLEVGCGPGTDAAKFHELGFEVLATDYSSRFLDVVRERYPYLKVKLFDMVQPESLHQKFDGIYGFGSFIHIPRELCCESLRNLNGILKRGGVLCLQLIQSSKGIEQYYIDDWAGDPQCSMLFNCYAPVEIEAQLRLAGFTEVEFLTMPASIYDEIPRLIERGITGYFVFARAA</sequence>
<comment type="caution">
    <text evidence="1">The sequence shown here is derived from an EMBL/GenBank/DDBJ whole genome shotgun (WGS) entry which is preliminary data.</text>
</comment>
<evidence type="ECO:0000313" key="1">
    <source>
        <dbReference type="EMBL" id="GLR04376.1"/>
    </source>
</evidence>
<name>A0ABQ5Y4I7_9VIBR</name>
<evidence type="ECO:0000313" key="2">
    <source>
        <dbReference type="Proteomes" id="UP001156669"/>
    </source>
</evidence>
<dbReference type="PANTHER" id="PTHR43861:SF1">
    <property type="entry name" value="TRANS-ACONITATE 2-METHYLTRANSFERASE"/>
    <property type="match status" value="1"/>
</dbReference>
<dbReference type="SUPFAM" id="SSF53335">
    <property type="entry name" value="S-adenosyl-L-methionine-dependent methyltransferases"/>
    <property type="match status" value="1"/>
</dbReference>
<protein>
    <recommendedName>
        <fullName evidence="3">Class I SAM-dependent methyltransferase</fullName>
    </recommendedName>
</protein>